<proteinExistence type="predicted"/>
<dbReference type="KEGG" id="sus:Acid_3272"/>
<dbReference type="STRING" id="234267.Acid_3272"/>
<organism evidence="1">
    <name type="scientific">Solibacter usitatus (strain Ellin6076)</name>
    <dbReference type="NCBI Taxonomy" id="234267"/>
    <lineage>
        <taxon>Bacteria</taxon>
        <taxon>Pseudomonadati</taxon>
        <taxon>Acidobacteriota</taxon>
        <taxon>Terriglobia</taxon>
        <taxon>Bryobacterales</taxon>
        <taxon>Solibacteraceae</taxon>
        <taxon>Candidatus Solibacter</taxon>
    </lineage>
</organism>
<name>Q01N92_SOLUE</name>
<accession>Q01N92</accession>
<dbReference type="EMBL" id="CP000473">
    <property type="protein sequence ID" value="ABJ84249.1"/>
    <property type="molecule type" value="Genomic_DNA"/>
</dbReference>
<reference evidence="1" key="1">
    <citation type="submission" date="2006-10" db="EMBL/GenBank/DDBJ databases">
        <title>Complete sequence of Solibacter usitatus Ellin6076.</title>
        <authorList>
            <consortium name="US DOE Joint Genome Institute"/>
            <person name="Copeland A."/>
            <person name="Lucas S."/>
            <person name="Lapidus A."/>
            <person name="Barry K."/>
            <person name="Detter J.C."/>
            <person name="Glavina del Rio T."/>
            <person name="Hammon N."/>
            <person name="Israni S."/>
            <person name="Dalin E."/>
            <person name="Tice H."/>
            <person name="Pitluck S."/>
            <person name="Thompson L.S."/>
            <person name="Brettin T."/>
            <person name="Bruce D."/>
            <person name="Han C."/>
            <person name="Tapia R."/>
            <person name="Gilna P."/>
            <person name="Schmutz J."/>
            <person name="Larimer F."/>
            <person name="Land M."/>
            <person name="Hauser L."/>
            <person name="Kyrpides N."/>
            <person name="Mikhailova N."/>
            <person name="Janssen P.H."/>
            <person name="Kuske C.R."/>
            <person name="Richardson P."/>
        </authorList>
    </citation>
    <scope>NUCLEOTIDE SEQUENCE</scope>
    <source>
        <strain evidence="1">Ellin6076</strain>
    </source>
</reference>
<dbReference type="AlphaFoldDB" id="Q01N92"/>
<sequence length="412" mass="44963">MVVVAGLLAAAAARGQHGRDPAAVLEQARARLQAMARNLEKYVCTETINRSYFQRGESTRLDSTDRVRLEVSLAQGRELHSWPGATRFDARDVDALIRNGPVSTGAFGGYLASVFEQPGVTFEYAGEQTVNGRAMFEYRYRVPVEASRFEIKAPTAWRAAAYEGSFQIDPESLELKRLTVRTGELPAGAGFCKASTTLEYERVHIGDSDVVLPRQSELEIVMDESREARNVTTFSKCREYQAESAISFDAPASGESPAARGGGRGRVALPIGLPVALALMEPIDSATAAAGDEIAAKVIKPVRRAASTETLIPAGAIVRGRIRRVEHHLLPSRYFLVAIAFNRVEWQGLVSPFAARSEPDAALVKELDANLALRETGFRFWGVGTFLWRTAKSSTVIPAGFESKWFTLVAGR</sequence>
<dbReference type="InParanoid" id="Q01N92"/>
<evidence type="ECO:0000313" key="1">
    <source>
        <dbReference type="EMBL" id="ABJ84249.1"/>
    </source>
</evidence>
<dbReference type="HOGENOM" id="CLU_667130_0_0_0"/>
<dbReference type="OrthoDB" id="127903at2"/>
<gene>
    <name evidence="1" type="ordered locus">Acid_3272</name>
</gene>
<protein>
    <submittedName>
        <fullName evidence="1">Uncharacterized protein</fullName>
    </submittedName>
</protein>